<name>A0A151IDS0_9HYME</name>
<dbReference type="EMBL" id="KQ977907">
    <property type="protein sequence ID" value="KYM98838.1"/>
    <property type="molecule type" value="Genomic_DNA"/>
</dbReference>
<sequence length="30" mass="3519">NFFLWGHLQSIVYAGELCLQENGLQFKHLL</sequence>
<evidence type="ECO:0000313" key="2">
    <source>
        <dbReference type="Proteomes" id="UP000078542"/>
    </source>
</evidence>
<feature type="non-terminal residue" evidence="1">
    <location>
        <position position="1"/>
    </location>
</feature>
<evidence type="ECO:0000313" key="1">
    <source>
        <dbReference type="EMBL" id="KYM98838.1"/>
    </source>
</evidence>
<dbReference type="Proteomes" id="UP000078542">
    <property type="component" value="Unassembled WGS sequence"/>
</dbReference>
<organism evidence="1 2">
    <name type="scientific">Cyphomyrmex costatus</name>
    <dbReference type="NCBI Taxonomy" id="456900"/>
    <lineage>
        <taxon>Eukaryota</taxon>
        <taxon>Metazoa</taxon>
        <taxon>Ecdysozoa</taxon>
        <taxon>Arthropoda</taxon>
        <taxon>Hexapoda</taxon>
        <taxon>Insecta</taxon>
        <taxon>Pterygota</taxon>
        <taxon>Neoptera</taxon>
        <taxon>Endopterygota</taxon>
        <taxon>Hymenoptera</taxon>
        <taxon>Apocrita</taxon>
        <taxon>Aculeata</taxon>
        <taxon>Formicoidea</taxon>
        <taxon>Formicidae</taxon>
        <taxon>Myrmicinae</taxon>
        <taxon>Cyphomyrmex</taxon>
    </lineage>
</organism>
<protein>
    <submittedName>
        <fullName evidence="1">Uncharacterized protein</fullName>
    </submittedName>
</protein>
<gene>
    <name evidence="1" type="ORF">ALC62_10438</name>
</gene>
<reference evidence="1 2" key="1">
    <citation type="submission" date="2016-03" db="EMBL/GenBank/DDBJ databases">
        <title>Cyphomyrmex costatus WGS genome.</title>
        <authorList>
            <person name="Nygaard S."/>
            <person name="Hu H."/>
            <person name="Boomsma J."/>
            <person name="Zhang G."/>
        </authorList>
    </citation>
    <scope>NUCLEOTIDE SEQUENCE [LARGE SCALE GENOMIC DNA]</scope>
    <source>
        <strain evidence="1">MS0001</strain>
        <tissue evidence="1">Whole body</tissue>
    </source>
</reference>
<keyword evidence="2" id="KW-1185">Reference proteome</keyword>
<accession>A0A151IDS0</accession>
<dbReference type="AlphaFoldDB" id="A0A151IDS0"/>
<proteinExistence type="predicted"/>